<keyword evidence="7 9" id="KW-0505">Motor protein</keyword>
<dbReference type="PANTHER" id="PTHR47968:SF68">
    <property type="entry name" value="KINESIN-LIKE PROTEIN"/>
    <property type="match status" value="1"/>
</dbReference>
<dbReference type="InterPro" id="IPR059182">
    <property type="entry name" value="Khc_C"/>
</dbReference>
<organism evidence="13 14">
    <name type="scientific">Cyprinus carpio carpio</name>
    <dbReference type="NCBI Taxonomy" id="630221"/>
    <lineage>
        <taxon>Eukaryota</taxon>
        <taxon>Metazoa</taxon>
        <taxon>Chordata</taxon>
        <taxon>Craniata</taxon>
        <taxon>Vertebrata</taxon>
        <taxon>Euteleostomi</taxon>
        <taxon>Actinopterygii</taxon>
        <taxon>Neopterygii</taxon>
        <taxon>Teleostei</taxon>
        <taxon>Ostariophysi</taxon>
        <taxon>Cypriniformes</taxon>
        <taxon>Cyprinidae</taxon>
        <taxon>Cyprininae</taxon>
        <taxon>Cyprinus</taxon>
    </lineage>
</organism>
<evidence type="ECO:0000313" key="13">
    <source>
        <dbReference type="Ensembl" id="ENSCCRP00000071366.2"/>
    </source>
</evidence>
<dbReference type="InterPro" id="IPR036961">
    <property type="entry name" value="Kinesin_motor_dom_sf"/>
</dbReference>
<dbReference type="GO" id="GO:0030951">
    <property type="term" value="P:establishment or maintenance of microtubule cytoskeleton polarity"/>
    <property type="evidence" value="ECO:0007669"/>
    <property type="project" value="UniProtKB-ARBA"/>
</dbReference>
<dbReference type="SUPFAM" id="SSF52540">
    <property type="entry name" value="P-loop containing nucleoside triphosphate hydrolases"/>
    <property type="match status" value="1"/>
</dbReference>
<keyword evidence="6 11" id="KW-0175">Coiled coil</keyword>
<evidence type="ECO:0000256" key="5">
    <source>
        <dbReference type="ARBA" id="ARBA00022840"/>
    </source>
</evidence>
<accession>A0A8C1E0K5</accession>
<evidence type="ECO:0000256" key="10">
    <source>
        <dbReference type="RuleBase" id="RU000394"/>
    </source>
</evidence>
<dbReference type="PROSITE" id="PS50067">
    <property type="entry name" value="KINESIN_MOTOR_2"/>
    <property type="match status" value="1"/>
</dbReference>
<dbReference type="InterPro" id="IPR001752">
    <property type="entry name" value="Kinesin_motor_dom"/>
</dbReference>
<evidence type="ECO:0000256" key="8">
    <source>
        <dbReference type="ARBA" id="ARBA00023212"/>
    </source>
</evidence>
<keyword evidence="8" id="KW-0206">Cytoskeleton</keyword>
<name>A0A8C1E0K5_CYPCA</name>
<keyword evidence="2" id="KW-0963">Cytoplasm</keyword>
<dbReference type="GO" id="GO:0008017">
    <property type="term" value="F:microtubule binding"/>
    <property type="evidence" value="ECO:0007669"/>
    <property type="project" value="InterPro"/>
</dbReference>
<dbReference type="GO" id="GO:0032991">
    <property type="term" value="C:protein-containing complex"/>
    <property type="evidence" value="ECO:0007669"/>
    <property type="project" value="UniProtKB-ARBA"/>
</dbReference>
<dbReference type="GO" id="GO:0007097">
    <property type="term" value="P:nuclear migration"/>
    <property type="evidence" value="ECO:0007669"/>
    <property type="project" value="UniProtKB-ARBA"/>
</dbReference>
<comment type="similarity">
    <text evidence="9 10">Belongs to the TRAFAC class myosin-kinesin ATPase superfamily. Kinesin family.</text>
</comment>
<dbReference type="InterPro" id="IPR019821">
    <property type="entry name" value="Kinesin_motor_CS"/>
</dbReference>
<dbReference type="PANTHER" id="PTHR47968">
    <property type="entry name" value="CENTROMERE PROTEIN E"/>
    <property type="match status" value="1"/>
</dbReference>
<dbReference type="CDD" id="cd23649">
    <property type="entry name" value="Khc_CBD_cc"/>
    <property type="match status" value="1"/>
</dbReference>
<dbReference type="PRINTS" id="PR00380">
    <property type="entry name" value="KINESINHEAVY"/>
</dbReference>
<dbReference type="Gene3D" id="6.10.250.1590">
    <property type="match status" value="1"/>
</dbReference>
<evidence type="ECO:0000256" key="6">
    <source>
        <dbReference type="ARBA" id="ARBA00023054"/>
    </source>
</evidence>
<feature type="coiled-coil region" evidence="11">
    <location>
        <begin position="369"/>
        <end position="501"/>
    </location>
</feature>
<dbReference type="GO" id="GO:0048489">
    <property type="term" value="P:synaptic vesicle transport"/>
    <property type="evidence" value="ECO:0007669"/>
    <property type="project" value="UniProtKB-ARBA"/>
</dbReference>
<dbReference type="GO" id="GO:0098957">
    <property type="term" value="P:anterograde axonal transport of mitochondrion"/>
    <property type="evidence" value="ECO:0007669"/>
    <property type="project" value="UniProtKB-ARBA"/>
</dbReference>
<feature type="coiled-coil region" evidence="11">
    <location>
        <begin position="276"/>
        <end position="310"/>
    </location>
</feature>
<evidence type="ECO:0000256" key="9">
    <source>
        <dbReference type="PROSITE-ProRule" id="PRU00283"/>
    </source>
</evidence>
<dbReference type="SMART" id="SM00129">
    <property type="entry name" value="KISc"/>
    <property type="match status" value="1"/>
</dbReference>
<dbReference type="GO" id="GO:0048731">
    <property type="term" value="P:system development"/>
    <property type="evidence" value="ECO:0007669"/>
    <property type="project" value="UniProtKB-ARBA"/>
</dbReference>
<dbReference type="FunFam" id="3.40.850.10:FF:000067">
    <property type="entry name" value="Kinesin-like protein"/>
    <property type="match status" value="1"/>
</dbReference>
<dbReference type="GO" id="GO:0005874">
    <property type="term" value="C:microtubule"/>
    <property type="evidence" value="ECO:0007669"/>
    <property type="project" value="UniProtKB-KW"/>
</dbReference>
<dbReference type="Gene3D" id="3.40.850.10">
    <property type="entry name" value="Kinesin motor domain"/>
    <property type="match status" value="2"/>
</dbReference>
<proteinExistence type="inferred from homology"/>
<dbReference type="CDD" id="cd01369">
    <property type="entry name" value="KISc_KHC_KIF5"/>
    <property type="match status" value="1"/>
</dbReference>
<dbReference type="GO" id="GO:1904115">
    <property type="term" value="C:axon cytoplasm"/>
    <property type="evidence" value="ECO:0007669"/>
    <property type="project" value="GOC"/>
</dbReference>
<evidence type="ECO:0000256" key="11">
    <source>
        <dbReference type="SAM" id="Coils"/>
    </source>
</evidence>
<dbReference type="Proteomes" id="UP001108240">
    <property type="component" value="Unplaced"/>
</dbReference>
<evidence type="ECO:0000256" key="4">
    <source>
        <dbReference type="ARBA" id="ARBA00022741"/>
    </source>
</evidence>
<dbReference type="Ensembl" id="ENSCCRT00000077319.2">
    <property type="protein sequence ID" value="ENSCCRP00000071366.2"/>
    <property type="gene ID" value="ENSCCRG00000078608.1"/>
</dbReference>
<dbReference type="AlphaFoldDB" id="A0A8C1E0K5"/>
<evidence type="ECO:0000256" key="1">
    <source>
        <dbReference type="ARBA" id="ARBA00004245"/>
    </source>
</evidence>
<reference evidence="13" key="1">
    <citation type="submission" date="2025-08" db="UniProtKB">
        <authorList>
            <consortium name="Ensembl"/>
        </authorList>
    </citation>
    <scope>IDENTIFICATION</scope>
</reference>
<dbReference type="InterPro" id="IPR027640">
    <property type="entry name" value="Kinesin-like_fam"/>
</dbReference>
<dbReference type="InterPro" id="IPR027417">
    <property type="entry name" value="P-loop_NTPase"/>
</dbReference>
<sequence>MADPAECTIKVMCRFRPLNSSEVTRGDKYIPKFQGEDSVVIGGKPYVFDRVFQSNTSQEQVYTACAQQIVKDVLGGYNGTIFAYGQTSSGKTHTMETNLSVHEDKNRVPYVKGCTERFVSSPEEVMDTIDEGKSNRHVAVTNMNEHSSRSHSIFLINVKQENTQTEQKLSGKLYLVDLAGSEKVSKTGAEGAVLDEAKNINKSLSSLGNVISALAEGSTYVPYRDSKMTRILQDSLGGNCRTTIVICCSPSSYNDAETKSTLMFGQRAKTIKNTVILNVELTAEQWKKKYEREKERNKSLRNTITWLENELNRWRNGETVPAEEQFDKEKINAEVLGLDNTINNDKFASTPSMPPMPGMLGAGLNDVEKEKCEVELAKLFKQLDDKDEEINQQSQLVEKLKQQMLDQEELLASSRRDHDNLQSELTRLQLENDASKEEVKEVLQALEELAVNYDQKSQEVEDKTKEFEALSEELGQKSSTLASIDSELQKLKEMANHQKKRVTEMMSSLLKDLTEIGIAVGNNDIKQHEGSGLIDEEFTVARLYISKMKSEVKSMVKRCKQLENTQSESNKTLDETEKELAACQLRISQHEAKIKSLTEYLQNVEHKKRQLEEDVDSLNEELVKISAQEKVHAMEKESEIQSANEVKEAVEKQIHSHREAHQKQISSLRDELETKEKLITDLQDLNQKILLEQERLRVEHEKLKSTDQEKSRKLHELTYDRREQARQDLKGLEETVAKELQTLHNLRKLFVQDLATRVKKSAEMDSDETGGSAAQKQKISFLENNLEQLTKVHKQLVRDNADLRCELPKLEKRLRATAERVKALESALKEAKENAARDRKRYQTEVDRIKEAVRAKNMARRGHSAQIAKPIRPGQQPVASPTHPSVVRGGGGVLYQNSQPMPIRGGGAKQEKRFVQFKKESVAFV</sequence>
<evidence type="ECO:0000313" key="14">
    <source>
        <dbReference type="Proteomes" id="UP001108240"/>
    </source>
</evidence>
<dbReference type="PROSITE" id="PS00411">
    <property type="entry name" value="KINESIN_MOTOR_1"/>
    <property type="match status" value="1"/>
</dbReference>
<feature type="coiled-coil region" evidence="11">
    <location>
        <begin position="545"/>
        <end position="852"/>
    </location>
</feature>
<dbReference type="Pfam" id="PF00225">
    <property type="entry name" value="Kinesin"/>
    <property type="match status" value="2"/>
</dbReference>
<keyword evidence="14" id="KW-1185">Reference proteome</keyword>
<dbReference type="GO" id="GO:0003777">
    <property type="term" value="F:microtubule motor activity"/>
    <property type="evidence" value="ECO:0007669"/>
    <property type="project" value="InterPro"/>
</dbReference>
<keyword evidence="3 10" id="KW-0493">Microtubule</keyword>
<dbReference type="GO" id="GO:0005524">
    <property type="term" value="F:ATP binding"/>
    <property type="evidence" value="ECO:0007669"/>
    <property type="project" value="UniProtKB-UniRule"/>
</dbReference>
<evidence type="ECO:0000256" key="2">
    <source>
        <dbReference type="ARBA" id="ARBA00022490"/>
    </source>
</evidence>
<keyword evidence="4 9" id="KW-0547">Nucleotide-binding</keyword>
<dbReference type="GO" id="GO:0007292">
    <property type="term" value="P:female gamete generation"/>
    <property type="evidence" value="ECO:0007669"/>
    <property type="project" value="UniProtKB-ARBA"/>
</dbReference>
<feature type="domain" description="Kinesin motor" evidence="12">
    <location>
        <begin position="8"/>
        <end position="271"/>
    </location>
</feature>
<comment type="subcellular location">
    <subcellularLocation>
        <location evidence="1">Cytoplasm</location>
        <location evidence="1">Cytoskeleton</location>
    </subcellularLocation>
</comment>
<protein>
    <recommendedName>
        <fullName evidence="10">Kinesin-like protein</fullName>
    </recommendedName>
</protein>
<feature type="binding site" evidence="9">
    <location>
        <begin position="85"/>
        <end position="92"/>
    </location>
    <ligand>
        <name>ATP</name>
        <dbReference type="ChEBI" id="CHEBI:30616"/>
    </ligand>
</feature>
<evidence type="ECO:0000256" key="7">
    <source>
        <dbReference type="ARBA" id="ARBA00023175"/>
    </source>
</evidence>
<evidence type="ECO:0000256" key="3">
    <source>
        <dbReference type="ARBA" id="ARBA00022701"/>
    </source>
</evidence>
<reference evidence="13" key="2">
    <citation type="submission" date="2025-09" db="UniProtKB">
        <authorList>
            <consortium name="Ensembl"/>
        </authorList>
    </citation>
    <scope>IDENTIFICATION</scope>
</reference>
<evidence type="ECO:0000259" key="12">
    <source>
        <dbReference type="PROSITE" id="PS50067"/>
    </source>
</evidence>
<keyword evidence="5 9" id="KW-0067">ATP-binding</keyword>
<dbReference type="GeneTree" id="ENSGT00940000154801"/>